<name>A0A8H3YHY7_9TREE</name>
<dbReference type="InterPro" id="IPR050815">
    <property type="entry name" value="TF_fung"/>
</dbReference>
<dbReference type="CDD" id="cd12148">
    <property type="entry name" value="fungal_TF_MHR"/>
    <property type="match status" value="1"/>
</dbReference>
<keyword evidence="2" id="KW-0479">Metal-binding</keyword>
<gene>
    <name evidence="9" type="ORF">NliqN6_6816</name>
</gene>
<dbReference type="OrthoDB" id="2123952at2759"/>
<evidence type="ECO:0000256" key="7">
    <source>
        <dbReference type="SAM" id="MobiDB-lite"/>
    </source>
</evidence>
<dbReference type="GO" id="GO:0005634">
    <property type="term" value="C:nucleus"/>
    <property type="evidence" value="ECO:0007669"/>
    <property type="project" value="UniProtKB-SubCell"/>
</dbReference>
<feature type="compositionally biased region" description="Low complexity" evidence="7">
    <location>
        <begin position="108"/>
        <end position="120"/>
    </location>
</feature>
<dbReference type="AlphaFoldDB" id="A0A8H3YHY7"/>
<dbReference type="SUPFAM" id="SSF57701">
    <property type="entry name" value="Zn2/Cys6 DNA-binding domain"/>
    <property type="match status" value="1"/>
</dbReference>
<feature type="region of interest" description="Disordered" evidence="7">
    <location>
        <begin position="65"/>
        <end position="190"/>
    </location>
</feature>
<dbReference type="Pfam" id="PF00172">
    <property type="entry name" value="Zn_clus"/>
    <property type="match status" value="1"/>
</dbReference>
<dbReference type="InterPro" id="IPR001138">
    <property type="entry name" value="Zn2Cys6_DnaBD"/>
</dbReference>
<keyword evidence="3" id="KW-0805">Transcription regulation</keyword>
<evidence type="ECO:0000256" key="5">
    <source>
        <dbReference type="ARBA" id="ARBA00023242"/>
    </source>
</evidence>
<dbReference type="PROSITE" id="PS00463">
    <property type="entry name" value="ZN2_CY6_FUNGAL_1"/>
    <property type="match status" value="1"/>
</dbReference>
<keyword evidence="5" id="KW-0539">Nucleus</keyword>
<keyword evidence="10" id="KW-1185">Reference proteome</keyword>
<dbReference type="GO" id="GO:0008270">
    <property type="term" value="F:zinc ion binding"/>
    <property type="evidence" value="ECO:0007669"/>
    <property type="project" value="InterPro"/>
</dbReference>
<protein>
    <recommendedName>
        <fullName evidence="8">Zn(2)-C6 fungal-type domain-containing protein</fullName>
    </recommendedName>
</protein>
<evidence type="ECO:0000313" key="9">
    <source>
        <dbReference type="EMBL" id="GHJ90414.1"/>
    </source>
</evidence>
<sequence length="1012" mass="113158">MSAQQPDQEEPGTSAERRAALPFATPLHPPTFHIESSGSRAGSSSQATCTIGDLHGHISGIFERSLLNTPQPSDSARRNDFSTDFSRLQSDTDHWSRYDERPRKPPRQRAAFAAANRSAPTTDNDMDRSHPESDIESGAGEAIDGEDDEEELRRGSLDGYEPTATPQEGNQNSNSSINTENRRKRQSLRRGTACVRCRTKKLKCTGERPTCSVCANSKKPAACVYEEPPKKVPKIQRRQTRLQQIEAQIQQRTQELEALETAKITGGHLLGAHGMDKVKCLITAGALVSPIARFSGGNMPQAVSTATRALPTFRNQPFPPEHSSTNSRNVSMVYGGPPSLDTSFTPRRQAGQFPPIDSTYAVSNDITQVAPPFEHQSWHGQASEGFMPQPSYVTELPPISTGTRYGQPAPPFSSSPTSLHAPLTSFLTEAANLREQGGTTHKPEIPAHIMSKYGNDVMKAVEFTSFLSSRGLTFTNGQVGVAMRSPMEYALLYLILPYIEHLCFSLDAPRFLNSLLLPAASRPHPALLYILYAEASRIISKGMPLPHGSKSIPESFSKPDVSLLSHAKDLREAFFERSQMLLRDGLQQLDRPLDLLKASVISCRYLISYGRYVDAWLSPCFRLVIACGLHRITSPVVSASTTDKQPMANSESALDLSDFEVSTDYGRLYDQEQRFGRYGLRGRNSGERPVFYRSRRPTELSRSQVSGLSIIPPAIDNNDMWERIELFWAVKEMDWGMSSHFSWTATISDEEIQTPWPLPRSDYEQGIVEARPFGGICELLQPRPGIMLPYPRSPRVLALKSLCLLNRASRLSDLPQPPALLHNPQREPLEPGYTRMPFPMTAQALADLQRALEAFKAYDMPSLDRIPASWAPNQWWICTRANLAAAEMFFFKEYAIYKPMMHENAVASARRIVDLVKSLSDETYANLHVWVPFDIVAIANFLSQEAQRLRKFEQPEVQQAAFVAEQDLSLLQRVLSVDIGKWQDLAKLQFMAHQQSRDGLQERLRQYERAPE</sequence>
<evidence type="ECO:0000313" key="10">
    <source>
        <dbReference type="Proteomes" id="UP000620104"/>
    </source>
</evidence>
<organism evidence="9 10">
    <name type="scientific">Naganishia liquefaciens</name>
    <dbReference type="NCBI Taxonomy" id="104408"/>
    <lineage>
        <taxon>Eukaryota</taxon>
        <taxon>Fungi</taxon>
        <taxon>Dikarya</taxon>
        <taxon>Basidiomycota</taxon>
        <taxon>Agaricomycotina</taxon>
        <taxon>Tremellomycetes</taxon>
        <taxon>Filobasidiales</taxon>
        <taxon>Filobasidiaceae</taxon>
        <taxon>Naganishia</taxon>
    </lineage>
</organism>
<feature type="compositionally biased region" description="Basic and acidic residues" evidence="7">
    <location>
        <begin position="90"/>
        <end position="103"/>
    </location>
</feature>
<dbReference type="InterPro" id="IPR036864">
    <property type="entry name" value="Zn2-C6_fun-type_DNA-bd_sf"/>
</dbReference>
<comment type="caution">
    <text evidence="9">The sequence shown here is derived from an EMBL/GenBank/DDBJ whole genome shotgun (WGS) entry which is preliminary data.</text>
</comment>
<dbReference type="Proteomes" id="UP000620104">
    <property type="component" value="Unassembled WGS sequence"/>
</dbReference>
<comment type="subcellular location">
    <subcellularLocation>
        <location evidence="1">Nucleus</location>
    </subcellularLocation>
</comment>
<evidence type="ECO:0000256" key="1">
    <source>
        <dbReference type="ARBA" id="ARBA00004123"/>
    </source>
</evidence>
<accession>A0A8H3YHY7</accession>
<feature type="coiled-coil region" evidence="6">
    <location>
        <begin position="235"/>
        <end position="262"/>
    </location>
</feature>
<feature type="domain" description="Zn(2)-C6 fungal-type" evidence="8">
    <location>
        <begin position="193"/>
        <end position="225"/>
    </location>
</feature>
<feature type="compositionally biased region" description="Polar residues" evidence="7">
    <location>
        <begin position="164"/>
        <end position="179"/>
    </location>
</feature>
<evidence type="ECO:0000259" key="8">
    <source>
        <dbReference type="PROSITE" id="PS50048"/>
    </source>
</evidence>
<evidence type="ECO:0000256" key="6">
    <source>
        <dbReference type="SAM" id="Coils"/>
    </source>
</evidence>
<evidence type="ECO:0000256" key="4">
    <source>
        <dbReference type="ARBA" id="ARBA00023163"/>
    </source>
</evidence>
<dbReference type="PROSITE" id="PS50048">
    <property type="entry name" value="ZN2_CY6_FUNGAL_2"/>
    <property type="match status" value="1"/>
</dbReference>
<dbReference type="PANTHER" id="PTHR47338:SF29">
    <property type="entry name" value="ZN(2)-C6 FUNGAL-TYPE DOMAIN-CONTAINING PROTEIN"/>
    <property type="match status" value="1"/>
</dbReference>
<keyword evidence="6" id="KW-0175">Coiled coil</keyword>
<dbReference type="GO" id="GO:0000981">
    <property type="term" value="F:DNA-binding transcription factor activity, RNA polymerase II-specific"/>
    <property type="evidence" value="ECO:0007669"/>
    <property type="project" value="InterPro"/>
</dbReference>
<feature type="region of interest" description="Disordered" evidence="7">
    <location>
        <begin position="1"/>
        <end position="51"/>
    </location>
</feature>
<evidence type="ECO:0000256" key="2">
    <source>
        <dbReference type="ARBA" id="ARBA00022723"/>
    </source>
</evidence>
<dbReference type="EMBL" id="BLZA01000058">
    <property type="protein sequence ID" value="GHJ90414.1"/>
    <property type="molecule type" value="Genomic_DNA"/>
</dbReference>
<evidence type="ECO:0000256" key="3">
    <source>
        <dbReference type="ARBA" id="ARBA00023015"/>
    </source>
</evidence>
<reference evidence="9" key="1">
    <citation type="submission" date="2020-07" db="EMBL/GenBank/DDBJ databases">
        <title>Draft Genome Sequence of a Deep-Sea Yeast, Naganishia (Cryptococcus) liquefaciens strain N6.</title>
        <authorList>
            <person name="Han Y.W."/>
            <person name="Kajitani R."/>
            <person name="Morimoto H."/>
            <person name="Parhat M."/>
            <person name="Tsubouchi H."/>
            <person name="Bakenova O."/>
            <person name="Ogata M."/>
            <person name="Argunhan B."/>
            <person name="Aoki R."/>
            <person name="Kajiwara S."/>
            <person name="Itoh T."/>
            <person name="Iwasaki H."/>
        </authorList>
    </citation>
    <scope>NUCLEOTIDE SEQUENCE</scope>
    <source>
        <strain evidence="9">N6</strain>
    </source>
</reference>
<proteinExistence type="predicted"/>
<dbReference type="CDD" id="cd00067">
    <property type="entry name" value="GAL4"/>
    <property type="match status" value="1"/>
</dbReference>
<dbReference type="PANTHER" id="PTHR47338">
    <property type="entry name" value="ZN(II)2CYS6 TRANSCRIPTION FACTOR (EUROFUNG)-RELATED"/>
    <property type="match status" value="1"/>
</dbReference>
<keyword evidence="4" id="KW-0804">Transcription</keyword>
<dbReference type="Gene3D" id="4.10.240.10">
    <property type="entry name" value="Zn(2)-C6 fungal-type DNA-binding domain"/>
    <property type="match status" value="1"/>
</dbReference>
<feature type="compositionally biased region" description="Low complexity" evidence="7">
    <location>
        <begin position="36"/>
        <end position="45"/>
    </location>
</feature>
<dbReference type="SMART" id="SM00066">
    <property type="entry name" value="GAL4"/>
    <property type="match status" value="1"/>
</dbReference>